<dbReference type="PROSITE" id="PS00455">
    <property type="entry name" value="AMP_BINDING"/>
    <property type="match status" value="1"/>
</dbReference>
<dbReference type="STRING" id="38302.SAMN04488535_1815"/>
<dbReference type="EMBL" id="LT629700">
    <property type="protein sequence ID" value="SDM07622.1"/>
    <property type="molecule type" value="Genomic_DNA"/>
</dbReference>
<gene>
    <name evidence="5" type="ORF">SAMN04488535_1815</name>
</gene>
<evidence type="ECO:0000259" key="3">
    <source>
        <dbReference type="Pfam" id="PF00501"/>
    </source>
</evidence>
<reference evidence="6" key="1">
    <citation type="submission" date="2016-10" db="EMBL/GenBank/DDBJ databases">
        <authorList>
            <person name="Varghese N."/>
            <person name="Submissions S."/>
        </authorList>
    </citation>
    <scope>NUCLEOTIDE SEQUENCE [LARGE SCALE GENOMIC DNA]</scope>
    <source>
        <strain evidence="6">DSM 20632</strain>
    </source>
</reference>
<dbReference type="PANTHER" id="PTHR43201:SF5">
    <property type="entry name" value="MEDIUM-CHAIN ACYL-COA LIGASE ACSF2, MITOCHONDRIAL"/>
    <property type="match status" value="1"/>
</dbReference>
<dbReference type="PANTHER" id="PTHR43201">
    <property type="entry name" value="ACYL-COA SYNTHETASE"/>
    <property type="match status" value="1"/>
</dbReference>
<dbReference type="InterPro" id="IPR045851">
    <property type="entry name" value="AMP-bd_C_sf"/>
</dbReference>
<dbReference type="Proteomes" id="UP000199350">
    <property type="component" value="Chromosome I"/>
</dbReference>
<dbReference type="OrthoDB" id="9803968at2"/>
<sequence>MGAYENKAWLQHYPEWVSKQLTYGEDTIVSRYNNGVKSHPGKKLTWFMGKELTYGEADDQVRRVASGLTSLGVKQGDRVAIALPNCPQHIISILAVQSLGATVVQHNPLYTAAELRPQFEDHGAKVAIVWDKVSHVYTELAQSTPLAKVVSVNMIDAMPWHLRTALRLPLGPLKKKRAELTGPAQGTIPWSQLLASEPSRALVQPSPDDVAFILYTSGTTGSPKGAPLTHRNVNANMVAGLEWFGRFGEQDERILAVLPLFHVYGLLLNFAVAFPVGAQIILVPAPQPELMFPAIEKTKPTMLPGVPTLYERISDWALENDKDITSIRYAFSGASTLPTATLDRWEKATRGRLVEGYGLTETSPILTSNPMDGNHRPGYIGVPFPDTDIRIANPDNLDETMPDGEPGELLARGPQVFGGYLNKPEANEKAFHNGFFRTGDMGIMEPDGFIRLVARIKEMIITGGFNVYPDEVEQVMKQHPDVDDIAVVGRPRHDGSEDVVACVTLHEGAPLDPESLKDFARERLTPYKVPRTFYHFEDLHRDQTGKIRRREVQKTLLEMLEDGTAAPQG</sequence>
<dbReference type="InterPro" id="IPR020845">
    <property type="entry name" value="AMP-binding_CS"/>
</dbReference>
<protein>
    <submittedName>
        <fullName evidence="5">Long-chain acyl-CoA synthetase</fullName>
    </submittedName>
</protein>
<dbReference type="Pfam" id="PF00501">
    <property type="entry name" value="AMP-binding"/>
    <property type="match status" value="1"/>
</dbReference>
<dbReference type="Pfam" id="PF13193">
    <property type="entry name" value="AMP-binding_C"/>
    <property type="match status" value="1"/>
</dbReference>
<dbReference type="InterPro" id="IPR025110">
    <property type="entry name" value="AMP-bd_C"/>
</dbReference>
<dbReference type="GO" id="GO:0006631">
    <property type="term" value="P:fatty acid metabolic process"/>
    <property type="evidence" value="ECO:0007669"/>
    <property type="project" value="TreeGrafter"/>
</dbReference>
<dbReference type="InterPro" id="IPR000873">
    <property type="entry name" value="AMP-dep_synth/lig_dom"/>
</dbReference>
<proteinExistence type="inferred from homology"/>
<name>A0A1G9Q959_9CORY</name>
<dbReference type="Gene3D" id="3.40.50.12780">
    <property type="entry name" value="N-terminal domain of ligase-like"/>
    <property type="match status" value="1"/>
</dbReference>
<organism evidence="5 6">
    <name type="scientific">Corynebacterium mycetoides</name>
    <dbReference type="NCBI Taxonomy" id="38302"/>
    <lineage>
        <taxon>Bacteria</taxon>
        <taxon>Bacillati</taxon>
        <taxon>Actinomycetota</taxon>
        <taxon>Actinomycetes</taxon>
        <taxon>Mycobacteriales</taxon>
        <taxon>Corynebacteriaceae</taxon>
        <taxon>Corynebacterium</taxon>
    </lineage>
</organism>
<keyword evidence="2" id="KW-0436">Ligase</keyword>
<accession>A0A1G9Q959</accession>
<dbReference type="AlphaFoldDB" id="A0A1G9Q959"/>
<dbReference type="NCBIfam" id="NF004114">
    <property type="entry name" value="PRK05605.1"/>
    <property type="match status" value="1"/>
</dbReference>
<evidence type="ECO:0000256" key="1">
    <source>
        <dbReference type="ARBA" id="ARBA00006432"/>
    </source>
</evidence>
<evidence type="ECO:0000313" key="6">
    <source>
        <dbReference type="Proteomes" id="UP000199350"/>
    </source>
</evidence>
<dbReference type="GO" id="GO:0031956">
    <property type="term" value="F:medium-chain fatty acid-CoA ligase activity"/>
    <property type="evidence" value="ECO:0007669"/>
    <property type="project" value="TreeGrafter"/>
</dbReference>
<evidence type="ECO:0000259" key="4">
    <source>
        <dbReference type="Pfam" id="PF13193"/>
    </source>
</evidence>
<dbReference type="SUPFAM" id="SSF56801">
    <property type="entry name" value="Acetyl-CoA synthetase-like"/>
    <property type="match status" value="1"/>
</dbReference>
<keyword evidence="6" id="KW-1185">Reference proteome</keyword>
<dbReference type="Gene3D" id="3.30.300.30">
    <property type="match status" value="1"/>
</dbReference>
<dbReference type="RefSeq" id="WP_092151412.1">
    <property type="nucleotide sequence ID" value="NZ_LT629700.1"/>
</dbReference>
<evidence type="ECO:0000313" key="5">
    <source>
        <dbReference type="EMBL" id="SDM07622.1"/>
    </source>
</evidence>
<feature type="domain" description="AMP-dependent synthetase/ligase" evidence="3">
    <location>
        <begin position="37"/>
        <end position="421"/>
    </location>
</feature>
<feature type="domain" description="AMP-binding enzyme C-terminal" evidence="4">
    <location>
        <begin position="471"/>
        <end position="546"/>
    </location>
</feature>
<evidence type="ECO:0000256" key="2">
    <source>
        <dbReference type="ARBA" id="ARBA00022598"/>
    </source>
</evidence>
<comment type="similarity">
    <text evidence="1">Belongs to the ATP-dependent AMP-binding enzyme family.</text>
</comment>
<dbReference type="InterPro" id="IPR042099">
    <property type="entry name" value="ANL_N_sf"/>
</dbReference>
<dbReference type="CDD" id="cd05936">
    <property type="entry name" value="FC-FACS_FadD_like"/>
    <property type="match status" value="1"/>
</dbReference>